<keyword evidence="4" id="KW-0808">Transferase</keyword>
<dbReference type="GO" id="GO:0000723">
    <property type="term" value="P:telomere maintenance"/>
    <property type="evidence" value="ECO:0007669"/>
    <property type="project" value="TreeGrafter"/>
</dbReference>
<reference evidence="11" key="1">
    <citation type="submission" date="2020-10" db="EMBL/GenBank/DDBJ databases">
        <authorList>
            <person name="Han B."/>
            <person name="Lu T."/>
            <person name="Zhao Q."/>
            <person name="Huang X."/>
            <person name="Zhao Y."/>
        </authorList>
    </citation>
    <scope>NUCLEOTIDE SEQUENCE</scope>
</reference>
<dbReference type="InterPro" id="IPR050517">
    <property type="entry name" value="DDR_Repair_Kinase"/>
</dbReference>
<keyword evidence="5" id="KW-0547">Nucleotide-binding</keyword>
<keyword evidence="7" id="KW-0418">Kinase</keyword>
<keyword evidence="3" id="KW-0723">Serine/threonine-protein kinase</keyword>
<dbReference type="InterPro" id="IPR012993">
    <property type="entry name" value="UME"/>
</dbReference>
<protein>
    <recommendedName>
        <fullName evidence="2">non-specific serine/threonine protein kinase</fullName>
        <ecNumber evidence="2">2.7.11.1</ecNumber>
    </recommendedName>
</protein>
<dbReference type="EC" id="2.7.11.1" evidence="2"/>
<dbReference type="EMBL" id="CAJGYO010000019">
    <property type="protein sequence ID" value="CAD6338281.1"/>
    <property type="molecule type" value="Genomic_DNA"/>
</dbReference>
<dbReference type="SUPFAM" id="SSF48371">
    <property type="entry name" value="ARM repeat"/>
    <property type="match status" value="1"/>
</dbReference>
<dbReference type="OrthoDB" id="381190at2759"/>
<dbReference type="PANTHER" id="PTHR11139">
    <property type="entry name" value="ATAXIA TELANGIECTASIA MUTATED ATM -RELATED"/>
    <property type="match status" value="1"/>
</dbReference>
<dbReference type="GO" id="GO:0004674">
    <property type="term" value="F:protein serine/threonine kinase activity"/>
    <property type="evidence" value="ECO:0007669"/>
    <property type="project" value="UniProtKB-KW"/>
</dbReference>
<evidence type="ECO:0000313" key="11">
    <source>
        <dbReference type="EMBL" id="CAD6338281.1"/>
    </source>
</evidence>
<keyword evidence="9" id="KW-0539">Nucleus</keyword>
<dbReference type="GO" id="GO:0005524">
    <property type="term" value="F:ATP binding"/>
    <property type="evidence" value="ECO:0007669"/>
    <property type="project" value="UniProtKB-KW"/>
</dbReference>
<dbReference type="GO" id="GO:0005634">
    <property type="term" value="C:nucleus"/>
    <property type="evidence" value="ECO:0007669"/>
    <property type="project" value="UniProtKB-SubCell"/>
</dbReference>
<evidence type="ECO:0000256" key="7">
    <source>
        <dbReference type="ARBA" id="ARBA00022777"/>
    </source>
</evidence>
<evidence type="ECO:0000259" key="10">
    <source>
        <dbReference type="PROSITE" id="PS51189"/>
    </source>
</evidence>
<dbReference type="GO" id="GO:0005694">
    <property type="term" value="C:chromosome"/>
    <property type="evidence" value="ECO:0007669"/>
    <property type="project" value="TreeGrafter"/>
</dbReference>
<gene>
    <name evidence="11" type="ORF">NCGR_LOCUS62379</name>
</gene>
<comment type="subcellular location">
    <subcellularLocation>
        <location evidence="1">Nucleus</location>
    </subcellularLocation>
</comment>
<comment type="caution">
    <text evidence="11">The sequence shown here is derived from an EMBL/GenBank/DDBJ whole genome shotgun (WGS) entry which is preliminary data.</text>
</comment>
<dbReference type="Proteomes" id="UP000604825">
    <property type="component" value="Unassembled WGS sequence"/>
</dbReference>
<dbReference type="InterPro" id="IPR056802">
    <property type="entry name" value="ATR-like_M-HEAT"/>
</dbReference>
<dbReference type="InterPro" id="IPR003151">
    <property type="entry name" value="PIK-rel_kinase_FAT"/>
</dbReference>
<keyword evidence="6" id="KW-0227">DNA damage</keyword>
<dbReference type="InterPro" id="IPR014009">
    <property type="entry name" value="PIK_FAT"/>
</dbReference>
<dbReference type="PROSITE" id="PS51189">
    <property type="entry name" value="FAT"/>
    <property type="match status" value="1"/>
</dbReference>
<name>A0A811S9M3_9POAL</name>
<dbReference type="Pfam" id="PF08064">
    <property type="entry name" value="UME"/>
    <property type="match status" value="1"/>
</dbReference>
<proteinExistence type="predicted"/>
<keyword evidence="8" id="KW-0067">ATP-binding</keyword>
<evidence type="ECO:0000313" key="12">
    <source>
        <dbReference type="Proteomes" id="UP000604825"/>
    </source>
</evidence>
<dbReference type="Pfam" id="PF25030">
    <property type="entry name" value="M-HEAT_ATR"/>
    <property type="match status" value="1"/>
</dbReference>
<evidence type="ECO:0000256" key="8">
    <source>
        <dbReference type="ARBA" id="ARBA00022840"/>
    </source>
</evidence>
<organism evidence="11 12">
    <name type="scientific">Miscanthus lutarioriparius</name>
    <dbReference type="NCBI Taxonomy" id="422564"/>
    <lineage>
        <taxon>Eukaryota</taxon>
        <taxon>Viridiplantae</taxon>
        <taxon>Streptophyta</taxon>
        <taxon>Embryophyta</taxon>
        <taxon>Tracheophyta</taxon>
        <taxon>Spermatophyta</taxon>
        <taxon>Magnoliopsida</taxon>
        <taxon>Liliopsida</taxon>
        <taxon>Poales</taxon>
        <taxon>Poaceae</taxon>
        <taxon>PACMAD clade</taxon>
        <taxon>Panicoideae</taxon>
        <taxon>Andropogonodae</taxon>
        <taxon>Andropogoneae</taxon>
        <taxon>Saccharinae</taxon>
        <taxon>Miscanthus</taxon>
    </lineage>
</organism>
<evidence type="ECO:0000256" key="3">
    <source>
        <dbReference type="ARBA" id="ARBA00022527"/>
    </source>
</evidence>
<dbReference type="InterPro" id="IPR016024">
    <property type="entry name" value="ARM-type_fold"/>
</dbReference>
<dbReference type="Pfam" id="PF02259">
    <property type="entry name" value="FAT"/>
    <property type="match status" value="1"/>
</dbReference>
<sequence>MSIFLGTDSQLIGDGTHFVHPTYADLISMLKLMWDVGHAVTETSSNYKIEYLLLQVDILLCCPLFACYRSVDALGLENVGKSIAFSLGFLSWLNGTTDHTDNVGDHCKLFLDKHYEQPVSTLDLLLRGFCCPQCDIMNRTVHNEEQVSIVDIAPLQVENVDFNINISKAHTLFFKFLYTGTSEESIVSLVEALPRLLRHYSRHLLLEMRTRWNQCFEFLLCHEMKAVREAFSGVVYCFLENSVMDILFSGGLGMNGGSKELQFMDKIKCAFTKAEDSQILLTLLESIGTIVKVSDIHGEVFFCSFVLLIGQLDNHNSIIRMTALRLIHRCCAYCFKGGLDLFLLKYSHARDNLYDYLSSRLVTHPVIIKEFAEDIVDGQHLPSVLQFYKNETGTDSKEIFAAALPTLLDEIVCFPGESDQIENDIRTAKISPTIQNIARILTGSETLPEFLRNDFVRLLNSIDKKMLHSDDMKLQKQALQRIRKLIEMMGPYLSTHTPKIMVLLSFAIDKKQLAEVSPSSIKYVLSQVVAAFIPSLERCRGCPSMNLGKIVEILEELVVKNNSLLKQHIRELPLLPSIPSLSEVNKVIEEARGLMTLQDHLKDAVNGLNHESLNVRYMVACELSKLFNARREDVTALIIGEDIADLDVISSLVMALLKGCAEQSRTVVGQRLKLVCADCLGTLGAVDPAKLKVSSCERFKIECSDDDLIFELIHKHLARAFRAAADTTVQDSAALAIQELLKLAGCQSSSSEESNCCEMSYRGQKLWDRFSNYVKEIIAPCLTSRFHLPNTTDSALAGPIFRPTMSFRRWIYYWIRKLSSHATGSRSSIFSACRGILRHDMPTAIYLLPYLVLNVVCYGTPEARQSITEEILCVLNAAASENSGAAVHEIAVVQSEVCIQAIFTLLDNLGQWVDDLKQEIALSQSSYAMAGKHGGKLKDGTYSDHEQDQMLVQCSNVAELLAAIPKVTLARASLRCQAHARALMYFESHVQENSGSSNPAAECSGTFSDNDISFLMEIYGGLDEPDGLLGLANMRKSSSLQDQLIINEKAGNWAEVLTLCEQALQMEPTSVHRQSDVLNCLLNMCHLQGMITHVDGLVCSIPQYKKTWFMHGVQAAWRLGRWDLMDSYLTRTDKGLVFSSSENNASFDMDLAKIFKAMMIKDQFLVAEKIAQSKQALLVPLAAAGMDSYMRAYPYVVKLHMLRELEDFNSLLGDESFIDKSFRANDPNFLKLTKDWENRLRCTQPSLWTREPLLALRRVVFSQSHMNVQVGNCWLQYAKLCRLAGHNETAHLAILEADASGAPNAHMEKAKYLWNIRKFDSAIAELQQTLINMPAEVLGNAVVSSLCSLSLAFAKCTYLCNTSIERESRCV</sequence>
<evidence type="ECO:0000256" key="6">
    <source>
        <dbReference type="ARBA" id="ARBA00022763"/>
    </source>
</evidence>
<feature type="domain" description="FAT" evidence="10">
    <location>
        <begin position="968"/>
        <end position="1371"/>
    </location>
</feature>
<evidence type="ECO:0000256" key="9">
    <source>
        <dbReference type="ARBA" id="ARBA00023242"/>
    </source>
</evidence>
<evidence type="ECO:0000256" key="1">
    <source>
        <dbReference type="ARBA" id="ARBA00004123"/>
    </source>
</evidence>
<dbReference type="SMART" id="SM00802">
    <property type="entry name" value="UME"/>
    <property type="match status" value="1"/>
</dbReference>
<evidence type="ECO:0000256" key="4">
    <source>
        <dbReference type="ARBA" id="ARBA00022679"/>
    </source>
</evidence>
<dbReference type="GO" id="GO:0006281">
    <property type="term" value="P:DNA repair"/>
    <property type="evidence" value="ECO:0007669"/>
    <property type="project" value="TreeGrafter"/>
</dbReference>
<dbReference type="PANTHER" id="PTHR11139:SF69">
    <property type="entry name" value="SERINE_THREONINE-PROTEIN KINASE ATR"/>
    <property type="match status" value="1"/>
</dbReference>
<evidence type="ECO:0000256" key="2">
    <source>
        <dbReference type="ARBA" id="ARBA00012513"/>
    </source>
</evidence>
<evidence type="ECO:0000256" key="5">
    <source>
        <dbReference type="ARBA" id="ARBA00022741"/>
    </source>
</evidence>
<keyword evidence="12" id="KW-1185">Reference proteome</keyword>
<dbReference type="GO" id="GO:0000077">
    <property type="term" value="P:DNA damage checkpoint signaling"/>
    <property type="evidence" value="ECO:0007669"/>
    <property type="project" value="TreeGrafter"/>
</dbReference>
<accession>A0A811S9M3</accession>